<dbReference type="InterPro" id="IPR036388">
    <property type="entry name" value="WH-like_DNA-bd_sf"/>
</dbReference>
<dbReference type="PANTHER" id="PTHR43214">
    <property type="entry name" value="TWO-COMPONENT RESPONSE REGULATOR"/>
    <property type="match status" value="1"/>
</dbReference>
<protein>
    <submittedName>
        <fullName evidence="3">Response regulator</fullName>
    </submittedName>
</protein>
<organism evidence="3 4">
    <name type="scientific">Ramlibacter tataouinensis</name>
    <dbReference type="NCBI Taxonomy" id="94132"/>
    <lineage>
        <taxon>Bacteria</taxon>
        <taxon>Pseudomonadati</taxon>
        <taxon>Pseudomonadota</taxon>
        <taxon>Betaproteobacteria</taxon>
        <taxon>Burkholderiales</taxon>
        <taxon>Comamonadaceae</taxon>
        <taxon>Ramlibacter</taxon>
    </lineage>
</organism>
<dbReference type="Pfam" id="PF00196">
    <property type="entry name" value="GerE"/>
    <property type="match status" value="1"/>
</dbReference>
<dbReference type="EMBL" id="CP010951">
    <property type="protein sequence ID" value="AMO24456.1"/>
    <property type="molecule type" value="Genomic_DNA"/>
</dbReference>
<feature type="domain" description="HTH luxR-type" evidence="2">
    <location>
        <begin position="153"/>
        <end position="220"/>
    </location>
</feature>
<dbReference type="PANTHER" id="PTHR43214:SF38">
    <property type="entry name" value="NITRATE_NITRITE RESPONSE REGULATOR PROTEIN NARL"/>
    <property type="match status" value="1"/>
</dbReference>
<dbReference type="OrthoDB" id="561214at2"/>
<dbReference type="Proteomes" id="UP000070433">
    <property type="component" value="Chromosome"/>
</dbReference>
<dbReference type="SUPFAM" id="SSF46894">
    <property type="entry name" value="C-terminal effector domain of the bipartite response regulators"/>
    <property type="match status" value="1"/>
</dbReference>
<dbReference type="AlphaFoldDB" id="A0A127JWS4"/>
<dbReference type="CDD" id="cd06170">
    <property type="entry name" value="LuxR_C_like"/>
    <property type="match status" value="1"/>
</dbReference>
<gene>
    <name evidence="3" type="ORF">UC35_18460</name>
</gene>
<dbReference type="PATRIC" id="fig|94132.3.peg.3771"/>
<dbReference type="InterPro" id="IPR000792">
    <property type="entry name" value="Tscrpt_reg_LuxR_C"/>
</dbReference>
<evidence type="ECO:0000313" key="4">
    <source>
        <dbReference type="Proteomes" id="UP000070433"/>
    </source>
</evidence>
<dbReference type="GO" id="GO:0006355">
    <property type="term" value="P:regulation of DNA-templated transcription"/>
    <property type="evidence" value="ECO:0007669"/>
    <property type="project" value="InterPro"/>
</dbReference>
<proteinExistence type="predicted"/>
<keyword evidence="1" id="KW-0238">DNA-binding</keyword>
<name>A0A127JWS4_9BURK</name>
<dbReference type="Gene3D" id="3.40.50.2300">
    <property type="match status" value="1"/>
</dbReference>
<dbReference type="PROSITE" id="PS50043">
    <property type="entry name" value="HTH_LUXR_2"/>
    <property type="match status" value="1"/>
</dbReference>
<keyword evidence="4" id="KW-1185">Reference proteome</keyword>
<evidence type="ECO:0000259" key="2">
    <source>
        <dbReference type="PROSITE" id="PS50043"/>
    </source>
</evidence>
<evidence type="ECO:0000313" key="3">
    <source>
        <dbReference type="EMBL" id="AMO24456.1"/>
    </source>
</evidence>
<reference evidence="3 4" key="1">
    <citation type="journal article" date="2014" name="Int. J. Syst. Evol. Microbiol.">
        <title>Ramlibacter solisilvae sp. nov., isolated from forest soil, and emended description of the genus Ramlibacter.</title>
        <authorList>
            <person name="Lee H.J."/>
            <person name="Lee S.H."/>
            <person name="Lee S.S."/>
            <person name="Lee J.S."/>
            <person name="Kim Y."/>
            <person name="Kim S.C."/>
            <person name="Jeon C.O."/>
        </authorList>
    </citation>
    <scope>NUCLEOTIDE SEQUENCE [LARGE SCALE GENOMIC DNA]</scope>
    <source>
        <strain evidence="3 4">5-10</strain>
    </source>
</reference>
<dbReference type="InterPro" id="IPR039420">
    <property type="entry name" value="WalR-like"/>
</dbReference>
<dbReference type="Gene3D" id="1.10.10.10">
    <property type="entry name" value="Winged helix-like DNA-binding domain superfamily/Winged helix DNA-binding domain"/>
    <property type="match status" value="1"/>
</dbReference>
<dbReference type="GO" id="GO:0003677">
    <property type="term" value="F:DNA binding"/>
    <property type="evidence" value="ECO:0007669"/>
    <property type="project" value="UniProtKB-KW"/>
</dbReference>
<sequence>MQGFRISPVQVYLVAPPMVSWGLERLVQTEHPLMELLGTGCDIDVALAALAKEEPDVIVVAVESPADLPRFADLHSKCSAKLLVVTGSQDTALLDQLVLAGARGVVRTSDPPAALIKAIEKVNAGELWIDRSATSRIFMEMARQKAADANDPEKSKIATLTTRERQTIAAVAGDASAPAKVIARRLCISEHTLRNHLTSIYSKLELTSRLDLYAYATRHQLTETGR</sequence>
<dbReference type="SMART" id="SM00421">
    <property type="entry name" value="HTH_LUXR"/>
    <property type="match status" value="1"/>
</dbReference>
<evidence type="ECO:0000256" key="1">
    <source>
        <dbReference type="ARBA" id="ARBA00023125"/>
    </source>
</evidence>
<accession>A0A127JWS4</accession>
<dbReference type="InterPro" id="IPR016032">
    <property type="entry name" value="Sig_transdc_resp-reg_C-effctor"/>
</dbReference>